<dbReference type="SUPFAM" id="SSF51905">
    <property type="entry name" value="FAD/NAD(P)-binding domain"/>
    <property type="match status" value="1"/>
</dbReference>
<keyword evidence="9 11" id="KW-0560">Oxidoreductase</keyword>
<dbReference type="GO" id="GO:0004729">
    <property type="term" value="F:oxygen-dependent protoporphyrinogen oxidase activity"/>
    <property type="evidence" value="ECO:0007669"/>
    <property type="project" value="UniProtKB-EC"/>
</dbReference>
<keyword evidence="14" id="KW-1185">Reference proteome</keyword>
<sequence>MSDSVSAVNPEGSPLAEAIHAEVVVIGAGITGLTLALRLQQGLRNFPAQGSRPVLLAEASSRVGGCISSQSQAGYRWEEGPNSFTPVPALLNLIAEVGLADQLVLADGKLPRYVYWEKELLPVPMSPAAAIGSQLLSVGGKLRALRGLLGFVTPAPGREETVRQFFRRQLGSEVVERLIVPFTSGVFAGDADQLSAIAAFHRIASWEERYGSLFAGAFRAPRSQPEPLSPQIQPVPKRGQLGNLRQGLQQLPEAIAAKLGDTLHLGWQATHLKRDEAGYWVGFKTPEGSRWVAAKQVVLTLPAYAAASLLQELNPEASQLLLEIPYPPVAVVTLAYPEDALPQPLRGFGHLIPRSQGLRTLGTIWASCLFPERAPQGYHCFLNFIGGATDAADARQKGIPPITALSPEERAQIVHEELSQILLTRPVEPIRLGERLWPQAIPQYTLGHRQRIAQLQESLARQTPGLSVCANYLDGVALGECVRRAEAMAQEILSTSLSTSSGSGAS</sequence>
<dbReference type="EMBL" id="JAFIRA010000010">
    <property type="protein sequence ID" value="MCJ2542455.1"/>
    <property type="molecule type" value="Genomic_DNA"/>
</dbReference>
<protein>
    <recommendedName>
        <fullName evidence="6 11">Coproporphyrinogen III oxidase</fullName>
        <ecNumber evidence="5 11">1.3.3.15</ecNumber>
    </recommendedName>
</protein>
<proteinExistence type="inferred from homology"/>
<feature type="domain" description="Amine oxidase" evidence="12">
    <location>
        <begin position="30"/>
        <end position="493"/>
    </location>
</feature>
<evidence type="ECO:0000256" key="11">
    <source>
        <dbReference type="RuleBase" id="RU364052"/>
    </source>
</evidence>
<evidence type="ECO:0000256" key="7">
    <source>
        <dbReference type="ARBA" id="ARBA00022630"/>
    </source>
</evidence>
<dbReference type="Pfam" id="PF01593">
    <property type="entry name" value="Amino_oxidase"/>
    <property type="match status" value="1"/>
</dbReference>
<comment type="function">
    <text evidence="11">Involved in coproporphyrin-dependent heme b biosynthesis. Catalyzes the oxidation of coproporphyrinogen III to coproporphyrin III.</text>
</comment>
<dbReference type="Gene3D" id="3.50.50.60">
    <property type="entry name" value="FAD/NAD(P)-binding domain"/>
    <property type="match status" value="1"/>
</dbReference>
<evidence type="ECO:0000256" key="1">
    <source>
        <dbReference type="ARBA" id="ARBA00001755"/>
    </source>
</evidence>
<dbReference type="Proteomes" id="UP000830835">
    <property type="component" value="Unassembled WGS sequence"/>
</dbReference>
<gene>
    <name evidence="13" type="primary">hemG</name>
    <name evidence="13" type="ORF">JX360_05965</name>
</gene>
<evidence type="ECO:0000256" key="3">
    <source>
        <dbReference type="ARBA" id="ARBA00004744"/>
    </source>
</evidence>
<dbReference type="NCBIfam" id="TIGR00562">
    <property type="entry name" value="proto_IX_ox"/>
    <property type="match status" value="1"/>
</dbReference>
<reference evidence="13" key="1">
    <citation type="submission" date="2021-02" db="EMBL/GenBank/DDBJ databases">
        <title>The CRISPR/cas machinery reduction and long-range gene transfer in the hot spring cyanobacterium Synechococcus.</title>
        <authorList>
            <person name="Dvorak P."/>
            <person name="Jahodarova E."/>
            <person name="Hasler P."/>
            <person name="Poulickova A."/>
        </authorList>
    </citation>
    <scope>NUCLEOTIDE SEQUENCE</scope>
    <source>
        <strain evidence="13">Rupite</strain>
    </source>
</reference>
<keyword evidence="10 11" id="KW-0350">Heme biosynthesis</keyword>
<dbReference type="SUPFAM" id="SSF54373">
    <property type="entry name" value="FAD-linked reductases, C-terminal domain"/>
    <property type="match status" value="1"/>
</dbReference>
<comment type="cofactor">
    <cofactor evidence="2 11">
        <name>FAD</name>
        <dbReference type="ChEBI" id="CHEBI:57692"/>
    </cofactor>
</comment>
<keyword evidence="11" id="KW-0963">Cytoplasm</keyword>
<name>A0ABT0CAS4_THEVL</name>
<evidence type="ECO:0000256" key="5">
    <source>
        <dbReference type="ARBA" id="ARBA00012402"/>
    </source>
</evidence>
<evidence type="ECO:0000256" key="9">
    <source>
        <dbReference type="ARBA" id="ARBA00023002"/>
    </source>
</evidence>
<dbReference type="InterPro" id="IPR036188">
    <property type="entry name" value="FAD/NAD-bd_sf"/>
</dbReference>
<accession>A0ABT0CAS4</accession>
<evidence type="ECO:0000256" key="6">
    <source>
        <dbReference type="ARBA" id="ARBA00019046"/>
    </source>
</evidence>
<dbReference type="PANTHER" id="PTHR42923:SF3">
    <property type="entry name" value="PROTOPORPHYRINOGEN OXIDASE"/>
    <property type="match status" value="1"/>
</dbReference>
<comment type="subcellular location">
    <subcellularLocation>
        <location evidence="11">Cytoplasm</location>
    </subcellularLocation>
</comment>
<keyword evidence="8 11" id="KW-0274">FAD</keyword>
<dbReference type="InterPro" id="IPR050464">
    <property type="entry name" value="Zeta_carotene_desat/Oxidored"/>
</dbReference>
<evidence type="ECO:0000256" key="4">
    <source>
        <dbReference type="ARBA" id="ARBA00008310"/>
    </source>
</evidence>
<dbReference type="InterPro" id="IPR002937">
    <property type="entry name" value="Amino_oxidase"/>
</dbReference>
<keyword evidence="7 11" id="KW-0285">Flavoprotein</keyword>
<dbReference type="Gene3D" id="3.90.660.20">
    <property type="entry name" value="Protoporphyrinogen oxidase, mitochondrial, domain 2"/>
    <property type="match status" value="1"/>
</dbReference>
<dbReference type="Gene3D" id="1.10.3110.10">
    <property type="entry name" value="protoporphyrinogen ix oxidase, domain 3"/>
    <property type="match status" value="1"/>
</dbReference>
<evidence type="ECO:0000259" key="12">
    <source>
        <dbReference type="Pfam" id="PF01593"/>
    </source>
</evidence>
<evidence type="ECO:0000256" key="10">
    <source>
        <dbReference type="ARBA" id="ARBA00023133"/>
    </source>
</evidence>
<dbReference type="RefSeq" id="WP_244349730.1">
    <property type="nucleotide sequence ID" value="NZ_JAFIRA010000010.1"/>
</dbReference>
<evidence type="ECO:0000256" key="8">
    <source>
        <dbReference type="ARBA" id="ARBA00022827"/>
    </source>
</evidence>
<dbReference type="InterPro" id="IPR004572">
    <property type="entry name" value="Protoporphyrinogen_oxidase"/>
</dbReference>
<evidence type="ECO:0000313" key="14">
    <source>
        <dbReference type="Proteomes" id="UP000830835"/>
    </source>
</evidence>
<evidence type="ECO:0000256" key="2">
    <source>
        <dbReference type="ARBA" id="ARBA00001974"/>
    </source>
</evidence>
<comment type="similarity">
    <text evidence="4 11">Belongs to the protoporphyrinogen/coproporphyrinogen oxidase family. Coproporphyrinogen III oxidase subfamily.</text>
</comment>
<evidence type="ECO:0000313" key="13">
    <source>
        <dbReference type="EMBL" id="MCJ2542455.1"/>
    </source>
</evidence>
<dbReference type="EC" id="1.3.3.15" evidence="5 11"/>
<organism evidence="13 14">
    <name type="scientific">Thermostichus vulcanus str. 'Rupite'</name>
    <dbReference type="NCBI Taxonomy" id="2813851"/>
    <lineage>
        <taxon>Bacteria</taxon>
        <taxon>Bacillati</taxon>
        <taxon>Cyanobacteriota</taxon>
        <taxon>Cyanophyceae</taxon>
        <taxon>Thermostichales</taxon>
        <taxon>Thermostichaceae</taxon>
        <taxon>Thermostichus</taxon>
    </lineage>
</organism>
<comment type="pathway">
    <text evidence="3 11">Porphyrin-containing compound metabolism; protoheme biosynthesis.</text>
</comment>
<comment type="caution">
    <text evidence="13">The sequence shown here is derived from an EMBL/GenBank/DDBJ whole genome shotgun (WGS) entry which is preliminary data.</text>
</comment>
<dbReference type="PANTHER" id="PTHR42923">
    <property type="entry name" value="PROTOPORPHYRINOGEN OXIDASE"/>
    <property type="match status" value="1"/>
</dbReference>
<comment type="catalytic activity">
    <reaction evidence="1">
        <text>coproporphyrinogen III + 3 O2 = coproporphyrin III + 3 H2O2</text>
        <dbReference type="Rhea" id="RHEA:43436"/>
        <dbReference type="ChEBI" id="CHEBI:15379"/>
        <dbReference type="ChEBI" id="CHEBI:16240"/>
        <dbReference type="ChEBI" id="CHEBI:57309"/>
        <dbReference type="ChEBI" id="CHEBI:131725"/>
        <dbReference type="EC" id="1.3.3.15"/>
    </reaction>
    <physiologicalReaction direction="left-to-right" evidence="1">
        <dbReference type="Rhea" id="RHEA:43437"/>
    </physiologicalReaction>
</comment>